<dbReference type="InterPro" id="IPR018221">
    <property type="entry name" value="Glyco_hydro_9_His_AS"/>
</dbReference>
<evidence type="ECO:0000256" key="6">
    <source>
        <dbReference type="ARBA" id="ARBA00023295"/>
    </source>
</evidence>
<evidence type="ECO:0000256" key="8">
    <source>
        <dbReference type="PROSITE-ProRule" id="PRU10059"/>
    </source>
</evidence>
<evidence type="ECO:0000313" key="11">
    <source>
        <dbReference type="EMBL" id="RZC68487.1"/>
    </source>
</evidence>
<dbReference type="Proteomes" id="UP000316621">
    <property type="component" value="Chromosome 7"/>
</dbReference>
<organism evidence="11 12">
    <name type="scientific">Papaver somniferum</name>
    <name type="common">Opium poppy</name>
    <dbReference type="NCBI Taxonomy" id="3469"/>
    <lineage>
        <taxon>Eukaryota</taxon>
        <taxon>Viridiplantae</taxon>
        <taxon>Streptophyta</taxon>
        <taxon>Embryophyta</taxon>
        <taxon>Tracheophyta</taxon>
        <taxon>Spermatophyta</taxon>
        <taxon>Magnoliopsida</taxon>
        <taxon>Ranunculales</taxon>
        <taxon>Papaveraceae</taxon>
        <taxon>Papaveroideae</taxon>
        <taxon>Papaver</taxon>
    </lineage>
</organism>
<feature type="active site" evidence="8">
    <location>
        <position position="401"/>
    </location>
</feature>
<evidence type="ECO:0000256" key="3">
    <source>
        <dbReference type="ARBA" id="ARBA00022801"/>
    </source>
</evidence>
<evidence type="ECO:0000256" key="9">
    <source>
        <dbReference type="RuleBase" id="RU361166"/>
    </source>
</evidence>
<comment type="catalytic activity">
    <reaction evidence="1 9">
        <text>Endohydrolysis of (1-&gt;4)-beta-D-glucosidic linkages in cellulose, lichenin and cereal beta-D-glucans.</text>
        <dbReference type="EC" id="3.2.1.4"/>
    </reaction>
</comment>
<comment type="similarity">
    <text evidence="2 8 9">Belongs to the glycosyl hydrolase 9 (cellulase E) family.</text>
</comment>
<dbReference type="FunFam" id="1.50.10.10:FF:000020">
    <property type="entry name" value="Endoglucanase"/>
    <property type="match status" value="1"/>
</dbReference>
<proteinExistence type="inferred from homology"/>
<dbReference type="PANTHER" id="PTHR22298">
    <property type="entry name" value="ENDO-1,4-BETA-GLUCANASE"/>
    <property type="match status" value="1"/>
</dbReference>
<keyword evidence="6 8" id="KW-0326">Glycosidase</keyword>
<dbReference type="AlphaFoldDB" id="A0A4Y7K6D5"/>
<dbReference type="Pfam" id="PF00759">
    <property type="entry name" value="Glyco_hydro_9"/>
    <property type="match status" value="1"/>
</dbReference>
<dbReference type="Gene3D" id="1.50.10.10">
    <property type="match status" value="1"/>
</dbReference>
<dbReference type="OMA" id="EEYICSC"/>
<evidence type="ECO:0000259" key="10">
    <source>
        <dbReference type="Pfam" id="PF00759"/>
    </source>
</evidence>
<sequence length="479" mass="52650">MHQHTLGFCFSVLLLLQAVAAHADYGTALTRSILYYEAQRSGKLPPTQRVSWRGDSGLKDGSDVGVDLTGGYYDAGDNVKFGFPMAFTITMLSWSVIEYKSQLLAKGELRNALHAIKWGTDYMIKAHPESDVLYGQVGEGQPDHDCWQRPEDMTTPRTAYKIDAEHPGSDLAGETSAAFAAASIAFKTYKPRYSAQLLSHAKQLFEFARNHQGVYQSTIPAAPFYVSSGFQDELLWAAAWLYRATNEQMYLDYLESADTGGMHPSFCWDNKYAGAHVLMAKLVLEGKLNTNKCAEYKKNAEEFICSVIQKGNNNVQMSGGGLLYWQPWNDIQYVTAAIFVTTVYSDYLKSAKSTLSCPSGEVTPDELIEFVKSQADYILGSNSKNMSYMVGMGSSYPQKVHHRGASIVSIKKDPTPVTCKGGFDSWFNKDAPNPNVLEGALVGGPDASDAYDDSRSNYEQAEPATANTAPFVGVLARLA</sequence>
<name>A0A4Y7K6D5_PAPSO</name>
<dbReference type="PROSITE" id="PS00592">
    <property type="entry name" value="GH9_2"/>
    <property type="match status" value="1"/>
</dbReference>
<keyword evidence="3 8" id="KW-0378">Hydrolase</keyword>
<protein>
    <recommendedName>
        <fullName evidence="9">Endoglucanase</fullName>
        <ecNumber evidence="9">3.2.1.4</ecNumber>
    </recommendedName>
</protein>
<evidence type="ECO:0000256" key="4">
    <source>
        <dbReference type="ARBA" id="ARBA00023001"/>
    </source>
</evidence>
<evidence type="ECO:0000256" key="2">
    <source>
        <dbReference type="ARBA" id="ARBA00007072"/>
    </source>
</evidence>
<dbReference type="STRING" id="3469.A0A4Y7K6D5"/>
<feature type="signal peptide" evidence="9">
    <location>
        <begin position="1"/>
        <end position="23"/>
    </location>
</feature>
<dbReference type="GO" id="GO:0008810">
    <property type="term" value="F:cellulase activity"/>
    <property type="evidence" value="ECO:0007669"/>
    <property type="project" value="UniProtKB-EC"/>
</dbReference>
<dbReference type="InterPro" id="IPR008928">
    <property type="entry name" value="6-hairpin_glycosidase_sf"/>
</dbReference>
<keyword evidence="7 8" id="KW-0624">Polysaccharide degradation</keyword>
<feature type="domain" description="Glycoside hydrolase family 9" evidence="10">
    <location>
        <begin position="25"/>
        <end position="475"/>
    </location>
</feature>
<keyword evidence="4 9" id="KW-0136">Cellulose degradation</keyword>
<reference evidence="11 12" key="1">
    <citation type="journal article" date="2018" name="Science">
        <title>The opium poppy genome and morphinan production.</title>
        <authorList>
            <person name="Guo L."/>
            <person name="Winzer T."/>
            <person name="Yang X."/>
            <person name="Li Y."/>
            <person name="Ning Z."/>
            <person name="He Z."/>
            <person name="Teodor R."/>
            <person name="Lu Y."/>
            <person name="Bowser T.A."/>
            <person name="Graham I.A."/>
            <person name="Ye K."/>
        </authorList>
    </citation>
    <scope>NUCLEOTIDE SEQUENCE [LARGE SCALE GENOMIC DNA]</scope>
    <source>
        <strain evidence="12">cv. HN1</strain>
        <tissue evidence="11">Leaves</tissue>
    </source>
</reference>
<dbReference type="EC" id="3.2.1.4" evidence="9"/>
<dbReference type="InterPro" id="IPR012341">
    <property type="entry name" value="6hp_glycosidase-like_sf"/>
</dbReference>
<keyword evidence="12" id="KW-1185">Reference proteome</keyword>
<keyword evidence="9" id="KW-0732">Signal</keyword>
<keyword evidence="5 8" id="KW-0119">Carbohydrate metabolism</keyword>
<dbReference type="Gramene" id="RZC68487">
    <property type="protein sequence ID" value="RZC68487"/>
    <property type="gene ID" value="C5167_031720"/>
</dbReference>
<dbReference type="InterPro" id="IPR001701">
    <property type="entry name" value="Glyco_hydro_9"/>
</dbReference>
<evidence type="ECO:0000256" key="5">
    <source>
        <dbReference type="ARBA" id="ARBA00023277"/>
    </source>
</evidence>
<feature type="chain" id="PRO_5021511566" description="Endoglucanase" evidence="9">
    <location>
        <begin position="24"/>
        <end position="479"/>
    </location>
</feature>
<dbReference type="GO" id="GO:0030245">
    <property type="term" value="P:cellulose catabolic process"/>
    <property type="evidence" value="ECO:0007669"/>
    <property type="project" value="UniProtKB-KW"/>
</dbReference>
<evidence type="ECO:0000256" key="1">
    <source>
        <dbReference type="ARBA" id="ARBA00000966"/>
    </source>
</evidence>
<evidence type="ECO:0000256" key="7">
    <source>
        <dbReference type="ARBA" id="ARBA00023326"/>
    </source>
</evidence>
<evidence type="ECO:0000313" key="12">
    <source>
        <dbReference type="Proteomes" id="UP000316621"/>
    </source>
</evidence>
<accession>A0A4Y7K6D5</accession>
<dbReference type="SUPFAM" id="SSF48208">
    <property type="entry name" value="Six-hairpin glycosidases"/>
    <property type="match status" value="1"/>
</dbReference>
<dbReference type="EMBL" id="CM010721">
    <property type="protein sequence ID" value="RZC68487.1"/>
    <property type="molecule type" value="Genomic_DNA"/>
</dbReference>
<gene>
    <name evidence="11" type="ORF">C5167_031720</name>
</gene>